<dbReference type="Pfam" id="PF01557">
    <property type="entry name" value="FAA_hydrolase"/>
    <property type="match status" value="1"/>
</dbReference>
<evidence type="ECO:0000313" key="4">
    <source>
        <dbReference type="EMBL" id="SNS82543.1"/>
    </source>
</evidence>
<dbReference type="FunFam" id="3.90.850.10:FF:000002">
    <property type="entry name" value="2-hydroxyhepta-2,4-diene-1,7-dioate isomerase"/>
    <property type="match status" value="1"/>
</dbReference>
<protein>
    <submittedName>
        <fullName evidence="4">2-keto-4-pentenoate hydratase/2-oxohepta-3-ene-1,7-dioic acid hydratase (Catechol pathway)</fullName>
    </submittedName>
</protein>
<dbReference type="EMBL" id="FZOW01000005">
    <property type="protein sequence ID" value="SNS82543.1"/>
    <property type="molecule type" value="Genomic_DNA"/>
</dbReference>
<dbReference type="GO" id="GO:0046872">
    <property type="term" value="F:metal ion binding"/>
    <property type="evidence" value="ECO:0007669"/>
    <property type="project" value="UniProtKB-KW"/>
</dbReference>
<sequence>MRLGTVLSGDSLLTVASDDGSVVHDISRYAGPDGLCGLIGAVELDDIATIDLSAYPIIDPQNVRWLPPIPKPGKIFCVGLNFSTHAAEVVTEVRDNPTLFTRFPSSFVGHEEPLIRPHVSDTLDWEGEIAVVIGKAGRHISATDAPNHVAGYTVMGENSVREWQLHSKQATAGKNFDSSGSWGPWIVTRDEVPNPSALEIVTELNGSQVQHGKLADLVFDIDAIIAYISTFTELSPGDVIATGTPAGIGHRQKPPRYLAPGDELTIRIPGLMELRNSVADDSAGSK</sequence>
<keyword evidence="2" id="KW-0479">Metal-binding</keyword>
<keyword evidence="5" id="KW-1185">Reference proteome</keyword>
<dbReference type="GO" id="GO:0019752">
    <property type="term" value="P:carboxylic acid metabolic process"/>
    <property type="evidence" value="ECO:0007669"/>
    <property type="project" value="UniProtKB-ARBA"/>
</dbReference>
<gene>
    <name evidence="4" type="ORF">SAMN05421642_105344</name>
</gene>
<dbReference type="InterPro" id="IPR051121">
    <property type="entry name" value="FAH"/>
</dbReference>
<dbReference type="PANTHER" id="PTHR42796:SF4">
    <property type="entry name" value="FUMARYLACETOACETATE HYDROLASE DOMAIN-CONTAINING PROTEIN 2A"/>
    <property type="match status" value="1"/>
</dbReference>
<reference evidence="5" key="1">
    <citation type="submission" date="2017-06" db="EMBL/GenBank/DDBJ databases">
        <authorList>
            <person name="Varghese N."/>
            <person name="Submissions S."/>
        </authorList>
    </citation>
    <scope>NUCLEOTIDE SEQUENCE [LARGE SCALE GENOMIC DNA]</scope>
    <source>
        <strain evidence="5">JCM 23211</strain>
    </source>
</reference>
<evidence type="ECO:0000259" key="3">
    <source>
        <dbReference type="Pfam" id="PF01557"/>
    </source>
</evidence>
<evidence type="ECO:0000256" key="1">
    <source>
        <dbReference type="ARBA" id="ARBA00010211"/>
    </source>
</evidence>
<accession>A0A239HNQ1</accession>
<organism evidence="4 5">
    <name type="scientific">Rhodococcoides kyotonense</name>
    <dbReference type="NCBI Taxonomy" id="398843"/>
    <lineage>
        <taxon>Bacteria</taxon>
        <taxon>Bacillati</taxon>
        <taxon>Actinomycetota</taxon>
        <taxon>Actinomycetes</taxon>
        <taxon>Mycobacteriales</taxon>
        <taxon>Nocardiaceae</taxon>
        <taxon>Rhodococcoides</taxon>
    </lineage>
</organism>
<proteinExistence type="inferred from homology"/>
<comment type="similarity">
    <text evidence="1">Belongs to the FAH family.</text>
</comment>
<dbReference type="InterPro" id="IPR011234">
    <property type="entry name" value="Fumarylacetoacetase-like_C"/>
</dbReference>
<dbReference type="Gene3D" id="3.90.850.10">
    <property type="entry name" value="Fumarylacetoacetase-like, C-terminal domain"/>
    <property type="match status" value="1"/>
</dbReference>
<name>A0A239HNQ1_9NOCA</name>
<dbReference type="RefSeq" id="WP_089246099.1">
    <property type="nucleotide sequence ID" value="NZ_FZOW01000005.1"/>
</dbReference>
<dbReference type="SUPFAM" id="SSF56529">
    <property type="entry name" value="FAH"/>
    <property type="match status" value="1"/>
</dbReference>
<dbReference type="InterPro" id="IPR036663">
    <property type="entry name" value="Fumarylacetoacetase_C_sf"/>
</dbReference>
<dbReference type="OrthoDB" id="9805307at2"/>
<dbReference type="GO" id="GO:0016853">
    <property type="term" value="F:isomerase activity"/>
    <property type="evidence" value="ECO:0007669"/>
    <property type="project" value="UniProtKB-ARBA"/>
</dbReference>
<feature type="domain" description="Fumarylacetoacetase-like C-terminal" evidence="3">
    <location>
        <begin position="74"/>
        <end position="278"/>
    </location>
</feature>
<dbReference type="AlphaFoldDB" id="A0A239HNQ1"/>
<dbReference type="Proteomes" id="UP000198327">
    <property type="component" value="Unassembled WGS sequence"/>
</dbReference>
<evidence type="ECO:0000256" key="2">
    <source>
        <dbReference type="ARBA" id="ARBA00022723"/>
    </source>
</evidence>
<dbReference type="PANTHER" id="PTHR42796">
    <property type="entry name" value="FUMARYLACETOACETATE HYDROLASE DOMAIN-CONTAINING PROTEIN 2A-RELATED"/>
    <property type="match status" value="1"/>
</dbReference>
<evidence type="ECO:0000313" key="5">
    <source>
        <dbReference type="Proteomes" id="UP000198327"/>
    </source>
</evidence>